<keyword evidence="1" id="KW-0812">Transmembrane</keyword>
<dbReference type="HOGENOM" id="CLU_134280_4_0_2"/>
<keyword evidence="1" id="KW-1133">Transmembrane helix</keyword>
<dbReference type="eggNOG" id="arCOG05092">
    <property type="taxonomic scope" value="Archaea"/>
</dbReference>
<dbReference type="KEGG" id="mru:mru_1213"/>
<dbReference type="InterPro" id="IPR019277">
    <property type="entry name" value="DUF2304"/>
</dbReference>
<accession>D3E3F2</accession>
<dbReference type="STRING" id="634498.mru_1213"/>
<protein>
    <recommendedName>
        <fullName evidence="4">DUF2304 domain-containing protein</fullName>
    </recommendedName>
</protein>
<proteinExistence type="predicted"/>
<keyword evidence="1" id="KW-0472">Membrane</keyword>
<evidence type="ECO:0000313" key="3">
    <source>
        <dbReference type="Proteomes" id="UP000008680"/>
    </source>
</evidence>
<evidence type="ECO:0000313" key="2">
    <source>
        <dbReference type="EMBL" id="ADC47063.1"/>
    </source>
</evidence>
<keyword evidence="3" id="KW-1185">Reference proteome</keyword>
<dbReference type="Proteomes" id="UP000008680">
    <property type="component" value="Chromosome"/>
</dbReference>
<organism evidence="2 3">
    <name type="scientific">Methanobrevibacter ruminantium (strain ATCC 35063 / DSM 1093 / JCM 13430 / OCM 146 / M1)</name>
    <name type="common">Methanobacterium ruminantium</name>
    <dbReference type="NCBI Taxonomy" id="634498"/>
    <lineage>
        <taxon>Archaea</taxon>
        <taxon>Methanobacteriati</taxon>
        <taxon>Methanobacteriota</taxon>
        <taxon>Methanomada group</taxon>
        <taxon>Methanobacteria</taxon>
        <taxon>Methanobacteriales</taxon>
        <taxon>Methanobacteriaceae</taxon>
        <taxon>Methanobrevibacter</taxon>
    </lineage>
</organism>
<dbReference type="Pfam" id="PF10066">
    <property type="entry name" value="DUF2304"/>
    <property type="match status" value="1"/>
</dbReference>
<dbReference type="OrthoDB" id="78194at2157"/>
<dbReference type="EMBL" id="CP001719">
    <property type="protein sequence ID" value="ADC47063.1"/>
    <property type="molecule type" value="Genomic_DNA"/>
</dbReference>
<gene>
    <name evidence="2" type="ordered locus">mru_1213</name>
</gene>
<dbReference type="AlphaFoldDB" id="D3E3F2"/>
<name>D3E3F2_METRM</name>
<evidence type="ECO:0008006" key="4">
    <source>
        <dbReference type="Google" id="ProtNLM"/>
    </source>
</evidence>
<evidence type="ECO:0000256" key="1">
    <source>
        <dbReference type="SAM" id="Phobius"/>
    </source>
</evidence>
<feature type="transmembrane region" description="Helical" evidence="1">
    <location>
        <begin position="20"/>
        <end position="37"/>
    </location>
</feature>
<sequence length="105" mass="12098">MIIAIIFMYNRVRNKRSTPATFALWVVVWMVVLFFAFAPKISDPLAGFFGFSRGLDLLIIAGFAVIAYAGFRFYIKIDNLNQNMTDLVREIAIRNEIQLDEENDE</sequence>
<reference evidence="2 3" key="1">
    <citation type="journal article" date="2010" name="PLoS ONE">
        <title>The genome sequence of the rumen methanogen Methanobrevibacter ruminantium reveals new possibilities for controlling ruminant methane emissions.</title>
        <authorList>
            <person name="Leahy S.C."/>
            <person name="Kelly W.J."/>
            <person name="Altermann E."/>
            <person name="Ronimus R.S."/>
            <person name="Yeoman C.J."/>
            <person name="Pacheco D.M."/>
            <person name="Li D."/>
            <person name="Kong Z."/>
            <person name="McTavish S."/>
            <person name="Sang C."/>
            <person name="Lambie S.C."/>
            <person name="Janssen P.H."/>
            <person name="Dey D."/>
            <person name="Attwood G.T."/>
        </authorList>
    </citation>
    <scope>NUCLEOTIDE SEQUENCE [LARGE SCALE GENOMIC DNA]</scope>
    <source>
        <strain evidence="3">ATCC 35063 / DSM 1093 / JCM 13430 / OCM 146 / M1</strain>
    </source>
</reference>
<dbReference type="PATRIC" id="fig|634498.28.peg.1214"/>
<feature type="transmembrane region" description="Helical" evidence="1">
    <location>
        <begin position="57"/>
        <end position="75"/>
    </location>
</feature>